<dbReference type="OrthoDB" id="1517790at2759"/>
<dbReference type="Gene3D" id="3.80.10.10">
    <property type="entry name" value="Ribonuclease Inhibitor"/>
    <property type="match status" value="3"/>
</dbReference>
<evidence type="ECO:0000313" key="4">
    <source>
        <dbReference type="EMBL" id="CDJ62023.1"/>
    </source>
</evidence>
<dbReference type="SMART" id="SM00365">
    <property type="entry name" value="LRR_SD22"/>
    <property type="match status" value="8"/>
</dbReference>
<protein>
    <submittedName>
        <fullName evidence="4">Leucine rich repeat protein, putative</fullName>
    </submittedName>
</protein>
<name>U6MG50_9EIME</name>
<dbReference type="Pfam" id="PF14580">
    <property type="entry name" value="LRR_9"/>
    <property type="match status" value="2"/>
</dbReference>
<dbReference type="InterPro" id="IPR003591">
    <property type="entry name" value="Leu-rich_rpt_typical-subtyp"/>
</dbReference>
<dbReference type="InterPro" id="IPR001611">
    <property type="entry name" value="Leu-rich_rpt"/>
</dbReference>
<feature type="region of interest" description="Disordered" evidence="3">
    <location>
        <begin position="423"/>
        <end position="451"/>
    </location>
</feature>
<dbReference type="GeneID" id="25470340"/>
<sequence>MPARSFQGILGLRLLEELLLDGNEIQSLEGIESLCHLECLDISHNRIISFPPGMQQLKRLVFLCAEGNKLQQLEHLQGLPALTQLYLNSNNIQGFRPLMHLSRCPCLRVLDLRNNPLSREAEYRPYTLYLLPTLKVLDGVEPKQEETAEVRQEFAGRLTRELLEQIIGAPLPCLEASELVVAHNKIDLSAGGLGGVDGPGLLSLPLLERLDLSHNSLRNLKGLATAPLENIRVLQLRGNGLSRKEGLLNCSHLEVLDLSDNRIRRIDPDGFQGVTETLRCLVMERNGLRSLCGLPLLPNLEELRIAQNRIPDFTQIEYLVQLPKLKQIGFQQNPACQRRHWRAVLAEQLPQLQTIDGDIISLEGIQRKLPVGQTEALPAPEELLHPVSRSLHDEPGSSGVFPQQQALEHQQFLLHQQLQLSHPTKSTKGRSIVQSKPEALTPGGLQKNRQPQTVPEVVSLNLGIVGTGAPGISPNPAGVSLLSRRDTQPETTGI</sequence>
<dbReference type="AlphaFoldDB" id="U6MG50"/>
<dbReference type="VEuPathDB" id="ToxoDB:ENH_00001420"/>
<dbReference type="EMBL" id="HG722322">
    <property type="protein sequence ID" value="CDJ62023.1"/>
    <property type="molecule type" value="Genomic_DNA"/>
</dbReference>
<dbReference type="PANTHER" id="PTHR46652:SF3">
    <property type="entry name" value="LEUCINE-RICH REPEAT-CONTAINING PROTEIN 9"/>
    <property type="match status" value="1"/>
</dbReference>
<keyword evidence="1" id="KW-0433">Leucine-rich repeat</keyword>
<proteinExistence type="predicted"/>
<dbReference type="InterPro" id="IPR050836">
    <property type="entry name" value="SDS22/Internalin_LRR"/>
</dbReference>
<dbReference type="SMART" id="SM00369">
    <property type="entry name" value="LRR_TYP"/>
    <property type="match status" value="6"/>
</dbReference>
<dbReference type="Proteomes" id="UP000030754">
    <property type="component" value="Unassembled WGS sequence"/>
</dbReference>
<evidence type="ECO:0000256" key="3">
    <source>
        <dbReference type="SAM" id="MobiDB-lite"/>
    </source>
</evidence>
<dbReference type="PRINTS" id="PR00019">
    <property type="entry name" value="LEURICHRPT"/>
</dbReference>
<evidence type="ECO:0000256" key="1">
    <source>
        <dbReference type="ARBA" id="ARBA00022614"/>
    </source>
</evidence>
<dbReference type="InterPro" id="IPR032675">
    <property type="entry name" value="LRR_dom_sf"/>
</dbReference>
<feature type="region of interest" description="Disordered" evidence="3">
    <location>
        <begin position="470"/>
        <end position="494"/>
    </location>
</feature>
<dbReference type="PROSITE" id="PS51450">
    <property type="entry name" value="LRR"/>
    <property type="match status" value="5"/>
</dbReference>
<evidence type="ECO:0000256" key="2">
    <source>
        <dbReference type="ARBA" id="ARBA00022737"/>
    </source>
</evidence>
<reference evidence="4" key="1">
    <citation type="submission" date="2013-10" db="EMBL/GenBank/DDBJ databases">
        <title>Genomic analysis of the causative agents of coccidiosis in chickens.</title>
        <authorList>
            <person name="Reid A.J."/>
            <person name="Blake D."/>
            <person name="Billington K."/>
            <person name="Browne H."/>
            <person name="Dunn M."/>
            <person name="Hung S."/>
            <person name="Kawahara F."/>
            <person name="Miranda-Saavedra D."/>
            <person name="Mourier T."/>
            <person name="Nagra H."/>
            <person name="Otto T.D."/>
            <person name="Rawlings N."/>
            <person name="Sanchez A."/>
            <person name="Sanders M."/>
            <person name="Subramaniam C."/>
            <person name="Tay Y."/>
            <person name="Dear P."/>
            <person name="Doerig C."/>
            <person name="Gruber A."/>
            <person name="Parkinson J."/>
            <person name="Shirley M."/>
            <person name="Wan K.L."/>
            <person name="Berriman M."/>
            <person name="Tomley F."/>
            <person name="Pain A."/>
        </authorList>
    </citation>
    <scope>NUCLEOTIDE SEQUENCE [LARGE SCALE GENOMIC DNA]</scope>
    <source>
        <strain evidence="4">Houghton</strain>
    </source>
</reference>
<dbReference type="PANTHER" id="PTHR46652">
    <property type="entry name" value="LEUCINE-RICH REPEAT AND IQ DOMAIN-CONTAINING PROTEIN 1-RELATED"/>
    <property type="match status" value="1"/>
</dbReference>
<keyword evidence="5" id="KW-1185">Reference proteome</keyword>
<organism evidence="4 5">
    <name type="scientific">Eimeria necatrix</name>
    <dbReference type="NCBI Taxonomy" id="51315"/>
    <lineage>
        <taxon>Eukaryota</taxon>
        <taxon>Sar</taxon>
        <taxon>Alveolata</taxon>
        <taxon>Apicomplexa</taxon>
        <taxon>Conoidasida</taxon>
        <taxon>Coccidia</taxon>
        <taxon>Eucoccidiorida</taxon>
        <taxon>Eimeriorina</taxon>
        <taxon>Eimeriidae</taxon>
        <taxon>Eimeria</taxon>
    </lineage>
</organism>
<keyword evidence="2" id="KW-0677">Repeat</keyword>
<reference evidence="4" key="2">
    <citation type="submission" date="2013-10" db="EMBL/GenBank/DDBJ databases">
        <authorList>
            <person name="Aslett M."/>
        </authorList>
    </citation>
    <scope>NUCLEOTIDE SEQUENCE [LARGE SCALE GENOMIC DNA]</scope>
    <source>
        <strain evidence="4">Houghton</strain>
    </source>
</reference>
<gene>
    <name evidence="4" type="ORF">ENH_00001420</name>
</gene>
<evidence type="ECO:0000313" key="5">
    <source>
        <dbReference type="Proteomes" id="UP000030754"/>
    </source>
</evidence>
<dbReference type="SUPFAM" id="SSF52075">
    <property type="entry name" value="Outer arm dynein light chain 1"/>
    <property type="match status" value="2"/>
</dbReference>
<accession>U6MG50</accession>
<dbReference type="RefSeq" id="XP_013439385.1">
    <property type="nucleotide sequence ID" value="XM_013583931.1"/>
</dbReference>